<keyword evidence="7 13" id="KW-0297">G-protein coupled receptor</keyword>
<evidence type="ECO:0000256" key="6">
    <source>
        <dbReference type="ARBA" id="ARBA00022989"/>
    </source>
</evidence>
<name>A0A974HX26_XENLA</name>
<evidence type="ECO:0000256" key="9">
    <source>
        <dbReference type="ARBA" id="ARBA00023157"/>
    </source>
</evidence>
<evidence type="ECO:0000256" key="8">
    <source>
        <dbReference type="ARBA" id="ARBA00023136"/>
    </source>
</evidence>
<evidence type="ECO:0000256" key="1">
    <source>
        <dbReference type="ARBA" id="ARBA00004651"/>
    </source>
</evidence>
<dbReference type="GO" id="GO:0004930">
    <property type="term" value="F:G protein-coupled receptor activity"/>
    <property type="evidence" value="ECO:0007669"/>
    <property type="project" value="UniProtKB-KW"/>
</dbReference>
<evidence type="ECO:0000259" key="15">
    <source>
        <dbReference type="PROSITE" id="PS50262"/>
    </source>
</evidence>
<dbReference type="SUPFAM" id="SSF81321">
    <property type="entry name" value="Family A G protein-coupled receptor-like"/>
    <property type="match status" value="1"/>
</dbReference>
<evidence type="ECO:0000256" key="12">
    <source>
        <dbReference type="ARBA" id="ARBA00023224"/>
    </source>
</evidence>
<dbReference type="Proteomes" id="UP000694892">
    <property type="component" value="Chromosome 2S"/>
</dbReference>
<dbReference type="PROSITE" id="PS00237">
    <property type="entry name" value="G_PROTEIN_RECEP_F1_1"/>
    <property type="match status" value="1"/>
</dbReference>
<keyword evidence="12 13" id="KW-0807">Transducer</keyword>
<keyword evidence="11" id="KW-0325">Glycoprotein</keyword>
<evidence type="ECO:0000256" key="4">
    <source>
        <dbReference type="ARBA" id="ARBA00022692"/>
    </source>
</evidence>
<dbReference type="PRINTS" id="PR00237">
    <property type="entry name" value="GPCRRHODOPSN"/>
</dbReference>
<feature type="transmembrane region" description="Helical" evidence="14">
    <location>
        <begin position="140"/>
        <end position="163"/>
    </location>
</feature>
<evidence type="ECO:0000313" key="17">
    <source>
        <dbReference type="Proteomes" id="UP000694892"/>
    </source>
</evidence>
<comment type="similarity">
    <text evidence="13">Belongs to the G-protein coupled receptor 1 family.</text>
</comment>
<feature type="transmembrane region" description="Helical" evidence="14">
    <location>
        <begin position="97"/>
        <end position="119"/>
    </location>
</feature>
<keyword evidence="8 14" id="KW-0472">Membrane</keyword>
<keyword evidence="3" id="KW-0716">Sensory transduction</keyword>
<comment type="subcellular location">
    <subcellularLocation>
        <location evidence="1">Cell membrane</location>
        <topology evidence="1">Multi-pass membrane protein</topology>
    </subcellularLocation>
</comment>
<evidence type="ECO:0000256" key="5">
    <source>
        <dbReference type="ARBA" id="ARBA00022725"/>
    </source>
</evidence>
<dbReference type="PROSITE" id="PS50262">
    <property type="entry name" value="G_PROTEIN_RECEP_F1_2"/>
    <property type="match status" value="1"/>
</dbReference>
<organism evidence="16 17">
    <name type="scientific">Xenopus laevis</name>
    <name type="common">African clawed frog</name>
    <dbReference type="NCBI Taxonomy" id="8355"/>
    <lineage>
        <taxon>Eukaryota</taxon>
        <taxon>Metazoa</taxon>
        <taxon>Chordata</taxon>
        <taxon>Craniata</taxon>
        <taxon>Vertebrata</taxon>
        <taxon>Euteleostomi</taxon>
        <taxon>Amphibia</taxon>
        <taxon>Batrachia</taxon>
        <taxon>Anura</taxon>
        <taxon>Pipoidea</taxon>
        <taxon>Pipidae</taxon>
        <taxon>Xenopodinae</taxon>
        <taxon>Xenopus</taxon>
        <taxon>Xenopus</taxon>
    </lineage>
</organism>
<dbReference type="InterPro" id="IPR017452">
    <property type="entry name" value="GPCR_Rhodpsn_7TM"/>
</dbReference>
<evidence type="ECO:0000313" key="16">
    <source>
        <dbReference type="EMBL" id="OCT93393.1"/>
    </source>
</evidence>
<dbReference type="InterPro" id="IPR000276">
    <property type="entry name" value="GPCR_Rhodpsn"/>
</dbReference>
<accession>A0A974HX26</accession>
<dbReference type="EMBL" id="CM004469">
    <property type="protein sequence ID" value="OCT93393.1"/>
    <property type="molecule type" value="Genomic_DNA"/>
</dbReference>
<feature type="transmembrane region" description="Helical" evidence="14">
    <location>
        <begin position="22"/>
        <end position="50"/>
    </location>
</feature>
<protein>
    <recommendedName>
        <fullName evidence="15">G-protein coupled receptors family 1 profile domain-containing protein</fullName>
    </recommendedName>
</protein>
<dbReference type="PRINTS" id="PR00245">
    <property type="entry name" value="OLFACTORYR"/>
</dbReference>
<dbReference type="Pfam" id="PF13853">
    <property type="entry name" value="7tm_4"/>
    <property type="match status" value="1"/>
</dbReference>
<dbReference type="AlphaFoldDB" id="A0A974HX26"/>
<dbReference type="GO" id="GO:0005886">
    <property type="term" value="C:plasma membrane"/>
    <property type="evidence" value="ECO:0007669"/>
    <property type="project" value="UniProtKB-SubCell"/>
</dbReference>
<keyword evidence="2" id="KW-1003">Cell membrane</keyword>
<dbReference type="PANTHER" id="PTHR24242">
    <property type="entry name" value="G-PROTEIN COUPLED RECEPTOR"/>
    <property type="match status" value="1"/>
</dbReference>
<dbReference type="GO" id="GO:0004984">
    <property type="term" value="F:olfactory receptor activity"/>
    <property type="evidence" value="ECO:0007669"/>
    <property type="project" value="InterPro"/>
</dbReference>
<evidence type="ECO:0000256" key="14">
    <source>
        <dbReference type="SAM" id="Phobius"/>
    </source>
</evidence>
<evidence type="ECO:0000256" key="2">
    <source>
        <dbReference type="ARBA" id="ARBA00022475"/>
    </source>
</evidence>
<dbReference type="OMA" id="MVIVRIR"/>
<evidence type="ECO:0000256" key="13">
    <source>
        <dbReference type="RuleBase" id="RU000688"/>
    </source>
</evidence>
<keyword evidence="4 13" id="KW-0812">Transmembrane</keyword>
<keyword evidence="10 13" id="KW-0675">Receptor</keyword>
<sequence>MSNRSESSEFVLLCFPGLQQKFQILVSMTMFIVYISTLSANGVVVGLMILKEHLRQPMYMFIGNLALSDLLFDTITLPKIIDKYWFGDGNISFFGCLFQLFFVHYLASVDIFIMMLMAADRYIAIYEPLRYSTIVSQKDTTILCFAFWVLCAFPSAYATLMALNVSYCGRNKIYNCFCYSNVVYELACSDVFLSDKTF</sequence>
<keyword evidence="9" id="KW-1015">Disulfide bond</keyword>
<dbReference type="Gene3D" id="1.20.1070.10">
    <property type="entry name" value="Rhodopsin 7-helix transmembrane proteins"/>
    <property type="match status" value="1"/>
</dbReference>
<feature type="domain" description="G-protein coupled receptors family 1 profile" evidence="15">
    <location>
        <begin position="40"/>
        <end position="198"/>
    </location>
</feature>
<proteinExistence type="inferred from homology"/>
<evidence type="ECO:0000256" key="11">
    <source>
        <dbReference type="ARBA" id="ARBA00023180"/>
    </source>
</evidence>
<gene>
    <name evidence="16" type="ORF">XELAEV_18016463mg</name>
</gene>
<evidence type="ECO:0000256" key="10">
    <source>
        <dbReference type="ARBA" id="ARBA00023170"/>
    </source>
</evidence>
<dbReference type="PANTHER" id="PTHR24242:SF400">
    <property type="entry name" value="OLFACTORY RECEPTOR"/>
    <property type="match status" value="1"/>
</dbReference>
<evidence type="ECO:0000256" key="7">
    <source>
        <dbReference type="ARBA" id="ARBA00023040"/>
    </source>
</evidence>
<reference evidence="17" key="1">
    <citation type="journal article" date="2016" name="Nature">
        <title>Genome evolution in the allotetraploid frog Xenopus laevis.</title>
        <authorList>
            <person name="Session A.M."/>
            <person name="Uno Y."/>
            <person name="Kwon T."/>
            <person name="Chapman J.A."/>
            <person name="Toyoda A."/>
            <person name="Takahashi S."/>
            <person name="Fukui A."/>
            <person name="Hikosaka A."/>
            <person name="Suzuki A."/>
            <person name="Kondo M."/>
            <person name="van Heeringen S.J."/>
            <person name="Quigley I."/>
            <person name="Heinz S."/>
            <person name="Ogino H."/>
            <person name="Ochi H."/>
            <person name="Hellsten U."/>
            <person name="Lyons J.B."/>
            <person name="Simakov O."/>
            <person name="Putnam N."/>
            <person name="Stites J."/>
            <person name="Kuroki Y."/>
            <person name="Tanaka T."/>
            <person name="Michiue T."/>
            <person name="Watanabe M."/>
            <person name="Bogdanovic O."/>
            <person name="Lister R."/>
            <person name="Georgiou G."/>
            <person name="Paranjpe S.S."/>
            <person name="van Kruijsbergen I."/>
            <person name="Shu S."/>
            <person name="Carlson J."/>
            <person name="Kinoshita T."/>
            <person name="Ohta Y."/>
            <person name="Mawaribuchi S."/>
            <person name="Jenkins J."/>
            <person name="Grimwood J."/>
            <person name="Schmutz J."/>
            <person name="Mitros T."/>
            <person name="Mozaffari S.V."/>
            <person name="Suzuki Y."/>
            <person name="Haramoto Y."/>
            <person name="Yamamoto T.S."/>
            <person name="Takagi C."/>
            <person name="Heald R."/>
            <person name="Miller K."/>
            <person name="Haudenschild C."/>
            <person name="Kitzman J."/>
            <person name="Nakayama T."/>
            <person name="Izutsu Y."/>
            <person name="Robert J."/>
            <person name="Fortriede J."/>
            <person name="Burns K."/>
            <person name="Lotay V."/>
            <person name="Karimi K."/>
            <person name="Yasuoka Y."/>
            <person name="Dichmann D.S."/>
            <person name="Flajnik M.F."/>
            <person name="Houston D.W."/>
            <person name="Shendure J."/>
            <person name="DuPasquier L."/>
            <person name="Vize P.D."/>
            <person name="Zorn A.M."/>
            <person name="Ito M."/>
            <person name="Marcotte E.M."/>
            <person name="Wallingford J.B."/>
            <person name="Ito Y."/>
            <person name="Asashima M."/>
            <person name="Ueno N."/>
            <person name="Matsuda Y."/>
            <person name="Veenstra G.J."/>
            <person name="Fujiyama A."/>
            <person name="Harland R.M."/>
            <person name="Taira M."/>
            <person name="Rokhsar D.S."/>
        </authorList>
    </citation>
    <scope>NUCLEOTIDE SEQUENCE [LARGE SCALE GENOMIC DNA]</scope>
    <source>
        <strain evidence="17">J</strain>
    </source>
</reference>
<evidence type="ECO:0000256" key="3">
    <source>
        <dbReference type="ARBA" id="ARBA00022606"/>
    </source>
</evidence>
<keyword evidence="5" id="KW-0552">Olfaction</keyword>
<keyword evidence="6 14" id="KW-1133">Transmembrane helix</keyword>
<dbReference type="InterPro" id="IPR000725">
    <property type="entry name" value="Olfact_rcpt"/>
</dbReference>
<dbReference type="InterPro" id="IPR050939">
    <property type="entry name" value="Olfactory_GPCR1"/>
</dbReference>